<keyword evidence="5 7" id="KW-1133">Transmembrane helix</keyword>
<keyword evidence="4" id="KW-0256">Endoplasmic reticulum</keyword>
<name>A0ABD2Q4J4_9PLAT</name>
<evidence type="ECO:0000256" key="4">
    <source>
        <dbReference type="ARBA" id="ARBA00022824"/>
    </source>
</evidence>
<evidence type="ECO:0000256" key="3">
    <source>
        <dbReference type="ARBA" id="ARBA00022692"/>
    </source>
</evidence>
<dbReference type="Proteomes" id="UP001626550">
    <property type="component" value="Unassembled WGS sequence"/>
</dbReference>
<gene>
    <name evidence="8" type="primary">JAGN1</name>
    <name evidence="8" type="ORF">Ciccas_006937</name>
</gene>
<comment type="subcellular location">
    <subcellularLocation>
        <location evidence="1">Endoplasmic reticulum membrane</location>
        <topology evidence="1">Multi-pass membrane protein</topology>
    </subcellularLocation>
</comment>
<dbReference type="InterPro" id="IPR009787">
    <property type="entry name" value="Jagunal"/>
</dbReference>
<feature type="transmembrane region" description="Helical" evidence="7">
    <location>
        <begin position="57"/>
        <end position="78"/>
    </location>
</feature>
<dbReference type="PANTHER" id="PTHR20955:SF1">
    <property type="entry name" value="PROTEIN JAGUNAL HOMOLOG 1"/>
    <property type="match status" value="1"/>
</dbReference>
<evidence type="ECO:0000313" key="8">
    <source>
        <dbReference type="EMBL" id="KAL3314440.1"/>
    </source>
</evidence>
<evidence type="ECO:0000256" key="5">
    <source>
        <dbReference type="ARBA" id="ARBA00022989"/>
    </source>
</evidence>
<dbReference type="GO" id="GO:0005789">
    <property type="term" value="C:endoplasmic reticulum membrane"/>
    <property type="evidence" value="ECO:0007669"/>
    <property type="project" value="UniProtKB-SubCell"/>
</dbReference>
<keyword evidence="3 7" id="KW-0812">Transmembrane</keyword>
<comment type="caution">
    <text evidence="8">The sequence shown here is derived from an EMBL/GenBank/DDBJ whole genome shotgun (WGS) entry which is preliminary data.</text>
</comment>
<keyword evidence="6 7" id="KW-0472">Membrane</keyword>
<comment type="similarity">
    <text evidence="2">Belongs to the jagunal family.</text>
</comment>
<dbReference type="Pfam" id="PF07086">
    <property type="entry name" value="Jagunal"/>
    <property type="match status" value="1"/>
</dbReference>
<evidence type="ECO:0000256" key="6">
    <source>
        <dbReference type="ARBA" id="ARBA00023136"/>
    </source>
</evidence>
<protein>
    <submittedName>
        <fullName evidence="8">Jagunal 1</fullName>
    </submittedName>
</protein>
<dbReference type="EMBL" id="JBJKFK010000998">
    <property type="protein sequence ID" value="KAL3314440.1"/>
    <property type="molecule type" value="Genomic_DNA"/>
</dbReference>
<reference evidence="8 9" key="1">
    <citation type="submission" date="2024-11" db="EMBL/GenBank/DDBJ databases">
        <title>Adaptive evolution of stress response genes in parasites aligns with host niche diversity.</title>
        <authorList>
            <person name="Hahn C."/>
            <person name="Resl P."/>
        </authorList>
    </citation>
    <scope>NUCLEOTIDE SEQUENCE [LARGE SCALE GENOMIC DNA]</scope>
    <source>
        <strain evidence="8">EGGRZ-B1_66</strain>
        <tissue evidence="8">Body</tissue>
    </source>
</reference>
<evidence type="ECO:0000256" key="1">
    <source>
        <dbReference type="ARBA" id="ARBA00004477"/>
    </source>
</evidence>
<feature type="transmembrane region" description="Helical" evidence="7">
    <location>
        <begin position="98"/>
        <end position="125"/>
    </location>
</feature>
<evidence type="ECO:0000256" key="7">
    <source>
        <dbReference type="SAM" id="Phobius"/>
    </source>
</evidence>
<evidence type="ECO:0000256" key="2">
    <source>
        <dbReference type="ARBA" id="ARBA00008462"/>
    </source>
</evidence>
<accession>A0ABD2Q4J4</accession>
<sequence>MVKVLPEVMLKFGYKTRLFFSKWPFPRSELWEYMWCFGSIPPIIFGYYSLNRNRLNLIRISLIGVFAFGLFPICWGSIAHAQELVNYYYTRSYKYNLSGFPIIIMLYIFFSICIQIHGFSLYFGLKLSDMWNTKKHR</sequence>
<feature type="transmembrane region" description="Helical" evidence="7">
    <location>
        <begin position="30"/>
        <end position="50"/>
    </location>
</feature>
<evidence type="ECO:0000313" key="9">
    <source>
        <dbReference type="Proteomes" id="UP001626550"/>
    </source>
</evidence>
<dbReference type="PANTHER" id="PTHR20955">
    <property type="entry name" value="PROTEIN JAGUNAL HOMOLOG 1"/>
    <property type="match status" value="1"/>
</dbReference>
<keyword evidence="9" id="KW-1185">Reference proteome</keyword>
<organism evidence="8 9">
    <name type="scientific">Cichlidogyrus casuarinus</name>
    <dbReference type="NCBI Taxonomy" id="1844966"/>
    <lineage>
        <taxon>Eukaryota</taxon>
        <taxon>Metazoa</taxon>
        <taxon>Spiralia</taxon>
        <taxon>Lophotrochozoa</taxon>
        <taxon>Platyhelminthes</taxon>
        <taxon>Monogenea</taxon>
        <taxon>Monopisthocotylea</taxon>
        <taxon>Dactylogyridea</taxon>
        <taxon>Ancyrocephalidae</taxon>
        <taxon>Cichlidogyrus</taxon>
    </lineage>
</organism>
<dbReference type="AlphaFoldDB" id="A0ABD2Q4J4"/>
<proteinExistence type="inferred from homology"/>